<feature type="compositionally biased region" description="Basic and acidic residues" evidence="3">
    <location>
        <begin position="1"/>
        <end position="31"/>
    </location>
</feature>
<dbReference type="PROSITE" id="PS50977">
    <property type="entry name" value="HTH_TETR_2"/>
    <property type="match status" value="1"/>
</dbReference>
<evidence type="ECO:0000256" key="2">
    <source>
        <dbReference type="PROSITE-ProRule" id="PRU00335"/>
    </source>
</evidence>
<comment type="caution">
    <text evidence="5">The sequence shown here is derived from an EMBL/GenBank/DDBJ whole genome shotgun (WGS) entry which is preliminary data.</text>
</comment>
<evidence type="ECO:0000256" key="1">
    <source>
        <dbReference type="ARBA" id="ARBA00023125"/>
    </source>
</evidence>
<reference evidence="6" key="1">
    <citation type="journal article" date="2019" name="Int. J. Syst. Evol. Microbiol.">
        <title>The Global Catalogue of Microorganisms (GCM) 10K type strain sequencing project: providing services to taxonomists for standard genome sequencing and annotation.</title>
        <authorList>
            <consortium name="The Broad Institute Genomics Platform"/>
            <consortium name="The Broad Institute Genome Sequencing Center for Infectious Disease"/>
            <person name="Wu L."/>
            <person name="Ma J."/>
        </authorList>
    </citation>
    <scope>NUCLEOTIDE SEQUENCE [LARGE SCALE GENOMIC DNA]</scope>
    <source>
        <strain evidence="6">CCUG 54356</strain>
    </source>
</reference>
<dbReference type="InterPro" id="IPR009057">
    <property type="entry name" value="Homeodomain-like_sf"/>
</dbReference>
<dbReference type="InterPro" id="IPR050109">
    <property type="entry name" value="HTH-type_TetR-like_transc_reg"/>
</dbReference>
<accession>A0ABW3U714</accession>
<dbReference type="PANTHER" id="PTHR30055:SF196">
    <property type="entry name" value="HTH-TYPE TRANSCRIPTIONAL REGULATOR RUTR"/>
    <property type="match status" value="1"/>
</dbReference>
<dbReference type="InterPro" id="IPR013573">
    <property type="entry name" value="Tscrpt_reg_YcdC_C"/>
</dbReference>
<dbReference type="Proteomes" id="UP001597264">
    <property type="component" value="Unassembled WGS sequence"/>
</dbReference>
<name>A0ABW3U714_9GAMM</name>
<evidence type="ECO:0000313" key="6">
    <source>
        <dbReference type="Proteomes" id="UP001597264"/>
    </source>
</evidence>
<evidence type="ECO:0000313" key="5">
    <source>
        <dbReference type="EMBL" id="MFD1215595.1"/>
    </source>
</evidence>
<dbReference type="InterPro" id="IPR001647">
    <property type="entry name" value="HTH_TetR"/>
</dbReference>
<feature type="region of interest" description="Disordered" evidence="3">
    <location>
        <begin position="1"/>
        <end position="39"/>
    </location>
</feature>
<evidence type="ECO:0000259" key="4">
    <source>
        <dbReference type="PROSITE" id="PS50977"/>
    </source>
</evidence>
<organism evidence="5 6">
    <name type="scientific">Microbulbifer celer</name>
    <dbReference type="NCBI Taxonomy" id="435905"/>
    <lineage>
        <taxon>Bacteria</taxon>
        <taxon>Pseudomonadati</taxon>
        <taxon>Pseudomonadota</taxon>
        <taxon>Gammaproteobacteria</taxon>
        <taxon>Cellvibrionales</taxon>
        <taxon>Microbulbiferaceae</taxon>
        <taxon>Microbulbifer</taxon>
    </lineage>
</organism>
<dbReference type="PANTHER" id="PTHR30055">
    <property type="entry name" value="HTH-TYPE TRANSCRIPTIONAL REGULATOR RUTR"/>
    <property type="match status" value="1"/>
</dbReference>
<dbReference type="Gene3D" id="1.10.10.60">
    <property type="entry name" value="Homeodomain-like"/>
    <property type="match status" value="1"/>
</dbReference>
<feature type="domain" description="HTH tetR-type" evidence="4">
    <location>
        <begin position="42"/>
        <end position="102"/>
    </location>
</feature>
<gene>
    <name evidence="5" type="ORF">ACFQ2X_03200</name>
</gene>
<proteinExistence type="predicted"/>
<dbReference type="EMBL" id="JBHTLR010000004">
    <property type="protein sequence ID" value="MFD1215595.1"/>
    <property type="molecule type" value="Genomic_DNA"/>
</dbReference>
<dbReference type="RefSeq" id="WP_230437668.1">
    <property type="nucleotide sequence ID" value="NZ_CP087715.1"/>
</dbReference>
<dbReference type="Gene3D" id="1.10.357.10">
    <property type="entry name" value="Tetracycline Repressor, domain 2"/>
    <property type="match status" value="1"/>
</dbReference>
<dbReference type="SUPFAM" id="SSF48498">
    <property type="entry name" value="Tetracyclin repressor-like, C-terminal domain"/>
    <property type="match status" value="1"/>
</dbReference>
<dbReference type="SUPFAM" id="SSF46689">
    <property type="entry name" value="Homeodomain-like"/>
    <property type="match status" value="1"/>
</dbReference>
<keyword evidence="6" id="KW-1185">Reference proteome</keyword>
<dbReference type="Pfam" id="PF00440">
    <property type="entry name" value="TetR_N"/>
    <property type="match status" value="1"/>
</dbReference>
<sequence length="251" mass="29003">MPHQKSEPRQSTEEAELARALDMDAEGPDKPGRKKRPGKIRVRNRERILAAAEEEFAQHGFRGTTIQRIAERAELPKSNVLYYFSNKERIYTALFDAITGRWNVMLESIRPEDDPAMTLARFIKAKVEMSRTHPLASRLFAMEVIQGAPVLKEHLRTNMRDWVRDRSGVIQQWIDEGRMAPVDPVQLILLIWSSTQHYADFQTQILVIENKAEYTREDFDHAAKFLIEVILRGCGLEVPPFESVEVDLDFE</sequence>
<keyword evidence="1 2" id="KW-0238">DNA-binding</keyword>
<dbReference type="Pfam" id="PF08362">
    <property type="entry name" value="TetR_C_3"/>
    <property type="match status" value="1"/>
</dbReference>
<feature type="DNA-binding region" description="H-T-H motif" evidence="2">
    <location>
        <begin position="65"/>
        <end position="84"/>
    </location>
</feature>
<protein>
    <submittedName>
        <fullName evidence="5">TetR/AcrR family transcriptional regulator</fullName>
    </submittedName>
</protein>
<dbReference type="PRINTS" id="PR00455">
    <property type="entry name" value="HTHTETR"/>
</dbReference>
<dbReference type="InterPro" id="IPR036271">
    <property type="entry name" value="Tet_transcr_reg_TetR-rel_C_sf"/>
</dbReference>
<evidence type="ECO:0000256" key="3">
    <source>
        <dbReference type="SAM" id="MobiDB-lite"/>
    </source>
</evidence>